<gene>
    <name evidence="1" type="ORF">I6H06_13105</name>
</gene>
<name>A0AAP9Y3K4_BURGL</name>
<evidence type="ECO:0000313" key="1">
    <source>
        <dbReference type="EMBL" id="QPQ93214.1"/>
    </source>
</evidence>
<reference evidence="1 2" key="1">
    <citation type="submission" date="2020-12" db="EMBL/GenBank/DDBJ databases">
        <title>FDA dAtabase for Regulatory Grade micrObial Sequences (FDA-ARGOS): Supporting development and validation of Infectious Disease Dx tests.</title>
        <authorList>
            <person name="Minogue T."/>
            <person name="Wolcott M."/>
            <person name="Wasieloski L."/>
            <person name="Aguilar W."/>
            <person name="Moore D."/>
            <person name="Jaissle J."/>
            <person name="Tallon L."/>
            <person name="Sadzewicz L."/>
            <person name="Zhao X."/>
            <person name="Boylan J."/>
            <person name="Ott S."/>
            <person name="Bowen H."/>
            <person name="Vavikolanu K."/>
            <person name="Mehta A."/>
            <person name="Aluvathingal J."/>
            <person name="Nadendla S."/>
            <person name="Yan Y."/>
            <person name="Sichtig H."/>
        </authorList>
    </citation>
    <scope>NUCLEOTIDE SEQUENCE [LARGE SCALE GENOMIC DNA]</scope>
    <source>
        <strain evidence="1 2">FDAARGOS_949</strain>
    </source>
</reference>
<dbReference type="AlphaFoldDB" id="A0AAP9Y3K4"/>
<dbReference type="GeneID" id="45698313"/>
<evidence type="ECO:0000313" key="2">
    <source>
        <dbReference type="Proteomes" id="UP000594892"/>
    </source>
</evidence>
<protein>
    <submittedName>
        <fullName evidence="1">Uncharacterized protein</fullName>
    </submittedName>
</protein>
<proteinExistence type="predicted"/>
<dbReference type="EMBL" id="CP065601">
    <property type="protein sequence ID" value="QPQ93214.1"/>
    <property type="molecule type" value="Genomic_DNA"/>
</dbReference>
<sequence>MSTVMRCKLQLHDITTVRYAGQDTSKRAGATVRFGAVWEGSTEKQAASENAIFGEATPMAEFKATIQNGVVVDALVPGKKYYVTFTEAPD</sequence>
<organism evidence="1 2">
    <name type="scientific">Burkholderia glumae</name>
    <name type="common">Pseudomonas glumae</name>
    <dbReference type="NCBI Taxonomy" id="337"/>
    <lineage>
        <taxon>Bacteria</taxon>
        <taxon>Pseudomonadati</taxon>
        <taxon>Pseudomonadota</taxon>
        <taxon>Betaproteobacteria</taxon>
        <taxon>Burkholderiales</taxon>
        <taxon>Burkholderiaceae</taxon>
        <taxon>Burkholderia</taxon>
    </lineage>
</organism>
<dbReference type="Proteomes" id="UP000594892">
    <property type="component" value="Chromosome 2"/>
</dbReference>
<dbReference type="RefSeq" id="WP_127913944.1">
    <property type="nucleotide sequence ID" value="NZ_CP033641.1"/>
</dbReference>
<accession>A0AAP9Y3K4</accession>